<dbReference type="GO" id="GO:0004866">
    <property type="term" value="F:endopeptidase inhibitor activity"/>
    <property type="evidence" value="ECO:0007669"/>
    <property type="project" value="InterPro"/>
</dbReference>
<dbReference type="GO" id="GO:0005576">
    <property type="term" value="C:extracellular region"/>
    <property type="evidence" value="ECO:0007669"/>
    <property type="project" value="UniProtKB-SubCell"/>
</dbReference>
<evidence type="ECO:0000313" key="12">
    <source>
        <dbReference type="EMBL" id="CAD7696314.1"/>
    </source>
</evidence>
<evidence type="ECO:0000256" key="10">
    <source>
        <dbReference type="SAM" id="MobiDB-lite"/>
    </source>
</evidence>
<evidence type="ECO:0000256" key="7">
    <source>
        <dbReference type="ARBA" id="ARBA00022801"/>
    </source>
</evidence>
<dbReference type="GO" id="GO:0046872">
    <property type="term" value="F:metal ion binding"/>
    <property type="evidence" value="ECO:0007669"/>
    <property type="project" value="UniProtKB-KW"/>
</dbReference>
<evidence type="ECO:0000256" key="2">
    <source>
        <dbReference type="ARBA" id="ARBA00004613"/>
    </source>
</evidence>
<dbReference type="AlphaFoldDB" id="A0A8S1INI8"/>
<keyword evidence="5" id="KW-0479">Metal-binding</keyword>
<comment type="caution">
    <text evidence="12">The sequence shown here is derived from an EMBL/GenBank/DDBJ whole genome shotgun (WGS) entry which is preliminary data.</text>
</comment>
<keyword evidence="7" id="KW-0378">Hydrolase</keyword>
<dbReference type="Pfam" id="PF00207">
    <property type="entry name" value="A2M"/>
    <property type="match status" value="1"/>
</dbReference>
<evidence type="ECO:0000256" key="8">
    <source>
        <dbReference type="ARBA" id="ARBA00022833"/>
    </source>
</evidence>
<dbReference type="GO" id="GO:0006508">
    <property type="term" value="P:proteolysis"/>
    <property type="evidence" value="ECO:0007669"/>
    <property type="project" value="UniProtKB-KW"/>
</dbReference>
<evidence type="ECO:0000256" key="9">
    <source>
        <dbReference type="ARBA" id="ARBA00023049"/>
    </source>
</evidence>
<keyword evidence="8" id="KW-0862">Zinc</keyword>
<feature type="domain" description="Alpha-2-macroglobulin" evidence="11">
    <location>
        <begin position="382"/>
        <end position="473"/>
    </location>
</feature>
<reference evidence="12" key="1">
    <citation type="submission" date="2020-12" db="EMBL/GenBank/DDBJ databases">
        <authorList>
            <person name="Iha C."/>
        </authorList>
    </citation>
    <scope>NUCLEOTIDE SEQUENCE</scope>
</reference>
<feature type="compositionally biased region" description="Acidic residues" evidence="10">
    <location>
        <begin position="347"/>
        <end position="367"/>
    </location>
</feature>
<proteinExistence type="predicted"/>
<sequence>GECRFVLESVGRFALESCVSDEDGNSACFRTFLGKNQTDWEESPWDDFIQAKLKRVGKGDVEVGDVVEYEMENIYKNARALVLWGSGLGVQRKVVELPDDQLANFNITIEDTCAAGCSLLVHVNVPRQAEGEANALGVPTTPFFDPAMPQTMTLREDIDVRQDRSVSIQLEFPDLEAPDGGPPVMEPQGVTPIALSVPPCEEGGGGDAACADLADDEEVQYTVAVVDKAVLELVPYELKDMALDFAFDLALRFEVTSSSAYLHAPGAIASVIERFVKEQEADPWALIESELHLPGYKPFPSDDRGAVALIGKSQGGGASASASSSAGASDDADTFAASSAVVFSPVEEPEESPLADEAFDPPTEETAETGATVRNQGDFASTPLFVTVGSAKGGSSTVDFTAPDNLGTFVVRAYAGTDKARFGSAESEIIVRRALSMTPSAPRIVRVGDVFDAGVIITLSGGTAAEEPVSVSLTVEGGEEAVLAAVGETQKSVVVDGDGQVEVRFKLEALALGEGAFNITADDGKGASDALRLTVPVLGLQDAVTVATSFAIQASEGEAAQATEGLDLPAALPGTGGLELLAGVGRLPAVLANARQIMEANA</sequence>
<gene>
    <name evidence="12" type="ORF">OSTQU699_LOCUS1675</name>
</gene>
<dbReference type="EMBL" id="CAJHUC010000457">
    <property type="protein sequence ID" value="CAD7696314.1"/>
    <property type="molecule type" value="Genomic_DNA"/>
</dbReference>
<keyword evidence="3" id="KW-0964">Secreted</keyword>
<dbReference type="InterPro" id="IPR001599">
    <property type="entry name" value="Macroglobln_a2"/>
</dbReference>
<dbReference type="PANTHER" id="PTHR13062:SF12">
    <property type="entry name" value="ALPHA-2-MACROGLOBULIN DOMAIN-CONTAINING PROTEIN"/>
    <property type="match status" value="1"/>
</dbReference>
<evidence type="ECO:0000259" key="11">
    <source>
        <dbReference type="SMART" id="SM01360"/>
    </source>
</evidence>
<name>A0A8S1INI8_9CHLO</name>
<keyword evidence="4" id="KW-0645">Protease</keyword>
<evidence type="ECO:0000256" key="3">
    <source>
        <dbReference type="ARBA" id="ARBA00022525"/>
    </source>
</evidence>
<evidence type="ECO:0000256" key="1">
    <source>
        <dbReference type="ARBA" id="ARBA00001947"/>
    </source>
</evidence>
<feature type="region of interest" description="Disordered" evidence="10">
    <location>
        <begin position="345"/>
        <end position="375"/>
    </location>
</feature>
<evidence type="ECO:0000256" key="4">
    <source>
        <dbReference type="ARBA" id="ARBA00022670"/>
    </source>
</evidence>
<organism evidence="12 13">
    <name type="scientific">Ostreobium quekettii</name>
    <dbReference type="NCBI Taxonomy" id="121088"/>
    <lineage>
        <taxon>Eukaryota</taxon>
        <taxon>Viridiplantae</taxon>
        <taxon>Chlorophyta</taxon>
        <taxon>core chlorophytes</taxon>
        <taxon>Ulvophyceae</taxon>
        <taxon>TCBD clade</taxon>
        <taxon>Bryopsidales</taxon>
        <taxon>Ostreobineae</taxon>
        <taxon>Ostreobiaceae</taxon>
        <taxon>Ostreobium</taxon>
    </lineage>
</organism>
<feature type="non-terminal residue" evidence="12">
    <location>
        <position position="1"/>
    </location>
</feature>
<dbReference type="GO" id="GO:0008237">
    <property type="term" value="F:metallopeptidase activity"/>
    <property type="evidence" value="ECO:0007669"/>
    <property type="project" value="UniProtKB-KW"/>
</dbReference>
<evidence type="ECO:0000313" key="13">
    <source>
        <dbReference type="Proteomes" id="UP000708148"/>
    </source>
</evidence>
<dbReference type="SMART" id="SM01360">
    <property type="entry name" value="A2M"/>
    <property type="match status" value="1"/>
</dbReference>
<keyword evidence="6" id="KW-0732">Signal</keyword>
<accession>A0A8S1INI8</accession>
<dbReference type="OrthoDB" id="543368at2759"/>
<keyword evidence="13" id="KW-1185">Reference proteome</keyword>
<protein>
    <recommendedName>
        <fullName evidence="11">Alpha-2-macroglobulin domain-containing protein</fullName>
    </recommendedName>
</protein>
<evidence type="ECO:0000256" key="5">
    <source>
        <dbReference type="ARBA" id="ARBA00022723"/>
    </source>
</evidence>
<comment type="subcellular location">
    <subcellularLocation>
        <location evidence="2">Secreted</location>
    </subcellularLocation>
</comment>
<evidence type="ECO:0000256" key="6">
    <source>
        <dbReference type="ARBA" id="ARBA00022729"/>
    </source>
</evidence>
<feature type="non-terminal residue" evidence="12">
    <location>
        <position position="602"/>
    </location>
</feature>
<keyword evidence="9" id="KW-0482">Metalloprotease</keyword>
<dbReference type="Proteomes" id="UP000708148">
    <property type="component" value="Unassembled WGS sequence"/>
</dbReference>
<dbReference type="PANTHER" id="PTHR13062">
    <property type="entry name" value="COLLAGENASE"/>
    <property type="match status" value="1"/>
</dbReference>
<comment type="cofactor">
    <cofactor evidence="1">
        <name>Zn(2+)</name>
        <dbReference type="ChEBI" id="CHEBI:29105"/>
    </cofactor>
</comment>